<keyword evidence="3" id="KW-0732">Signal</keyword>
<dbReference type="Pfam" id="PF05567">
    <property type="entry name" value="T4P_PilY1"/>
    <property type="match status" value="1"/>
</dbReference>
<feature type="signal peptide" evidence="3">
    <location>
        <begin position="1"/>
        <end position="25"/>
    </location>
</feature>
<keyword evidence="2" id="KW-0106">Calcium</keyword>
<evidence type="ECO:0000313" key="5">
    <source>
        <dbReference type="EMBL" id="RKG38072.1"/>
    </source>
</evidence>
<evidence type="ECO:0000256" key="3">
    <source>
        <dbReference type="SAM" id="SignalP"/>
    </source>
</evidence>
<dbReference type="Proteomes" id="UP000280405">
    <property type="component" value="Unassembled WGS sequence"/>
</dbReference>
<feature type="chain" id="PRO_5017364382" evidence="3">
    <location>
        <begin position="26"/>
        <end position="1237"/>
    </location>
</feature>
<keyword evidence="6" id="KW-1185">Reference proteome</keyword>
<evidence type="ECO:0000256" key="2">
    <source>
        <dbReference type="ARBA" id="ARBA00022837"/>
    </source>
</evidence>
<dbReference type="InterPro" id="IPR036465">
    <property type="entry name" value="vWFA_dom_sf"/>
</dbReference>
<dbReference type="AlphaFoldDB" id="A0A3A8ET88"/>
<dbReference type="OrthoDB" id="7156875at2"/>
<reference evidence="5 6" key="1">
    <citation type="submission" date="2018-09" db="EMBL/GenBank/DDBJ databases">
        <title>The draft genome of Acinetobacter spp. strains.</title>
        <authorList>
            <person name="Qin J."/>
            <person name="Feng Y."/>
            <person name="Zong Z."/>
        </authorList>
    </citation>
    <scope>NUCLEOTIDE SEQUENCE [LARGE SCALE GENOMIC DNA]</scope>
    <source>
        <strain evidence="5 6">WCHAc060115</strain>
    </source>
</reference>
<dbReference type="EMBL" id="RAXT01000014">
    <property type="protein sequence ID" value="RKG38072.1"/>
    <property type="molecule type" value="Genomic_DNA"/>
</dbReference>
<proteinExistence type="predicted"/>
<dbReference type="InterPro" id="IPR008707">
    <property type="entry name" value="B-propeller_PilY1"/>
</dbReference>
<evidence type="ECO:0000259" key="4">
    <source>
        <dbReference type="Pfam" id="PF05567"/>
    </source>
</evidence>
<gene>
    <name evidence="5" type="ORF">D7V20_09070</name>
</gene>
<dbReference type="GO" id="GO:0046872">
    <property type="term" value="F:metal ion binding"/>
    <property type="evidence" value="ECO:0007669"/>
    <property type="project" value="UniProtKB-KW"/>
</dbReference>
<organism evidence="5 6">
    <name type="scientific">Acinetobacter rongchengensis</name>
    <dbReference type="NCBI Taxonomy" id="2419601"/>
    <lineage>
        <taxon>Bacteria</taxon>
        <taxon>Pseudomonadati</taxon>
        <taxon>Pseudomonadota</taxon>
        <taxon>Gammaproteobacteria</taxon>
        <taxon>Moraxellales</taxon>
        <taxon>Moraxellaceae</taxon>
        <taxon>Acinetobacter</taxon>
    </lineage>
</organism>
<sequence>MQIFNQKVLSATVSMLMTWSLCQVATTYASDIDIYKLPDQTKLSIMMMLDTSGSMDQVYMGDNSACDLPANTSPLARISNVPHPEGRGYTRNYCQVGGTKRYYYYYYNSRWYECNGITNTPSTSRCTRIYTTPDTSNYISESNNTRFFSYDGGTPYYDRISRLKDALYELAVSNSIPPKTKIGIGNYSYNGEGAKGYIRIAANEWGEANTAQTSGSQRNKLLTLIKSPGFAGDGGTPTATAYAEAAAALLGTTTGGGVYSGIGQAEDSSTEVFGGVRYYKRPVDDTEPKCSGKGIYVLTDGLPNAESGATATMITALTKRGASTSTSGYSTSYGTFIDKTSGGWSQIGYFARSLNDGSQLQNLFNSTRNNDQHQVKTAVVGFGNVFDVSDPNGNIRKNIADPKNGKIRTYYNCSLLTGPDQKNACYWGNKTKFSDGTLVPGIGNTATNPNSYGEGGFYSAKSTDDVIKSFVNFVEDVTPKFEPVATGSPTIPIDQLNPVQVQPYGYYAQFTPKPQDNYQLWLGNFNKYYTQEGELKGLNSIALIKGNGELNPSAIGIWGEDGMKGKIPLGTSNTTSNALRNVFTNRKIDNLNQAQEDNGLHTVDLNALFGTNSTDAKLLNDPKKNYWLNILGYAVAKDATGLTATNLPTVENRQIGAVMHSTPILLTQSGKVDVLSNGTVTSSDRDDYLLFGSTQGILHVVKAGKPDLDSDPDAGKEVFAFVPHEIMEKQSLGFLSEGNTNEGRANLYYGIDGAWTVFSQYVSNSDGSLTIKDSDRTDLQTKKGMQLVFGGMRMGGRSYYALDLQNIKEPKLKFHINPQDTVTNADATTTVKATLTNSSGTKTVEALSFMGQSWSKPTVTYINWGGQRKLVMFVGGGYDTGYENTAYDQSNKKGAGVYMFDANDGELLWWASANSSADKVAYTANVNLKYSVVSQINAVDRDNDGLSDTLYFGDLGGQAFRIDLNNKTTSTDAFATRVVRLYNGHLASGKSPRFYEMPSFSAQDKGVDGLYGVLALSSGNRSSPLAGKFTSTNNVTTTTTSAKDGVFVIFDHDIARTDLYSIEDTSLRIKEITNLPVLDLNVGVADATVNGTTKTYNSGWVYYYPTSSYGDGHIKGMNELYALDSMLYVNTYDKDGVGIAKDCGSGVIGDSYLYQFCLPSGKCKFYSSETTEPNRVKLGGGILGTGLGQAYSGGGMGLIVKREGGKDCTKVENKNLPECQLFDAKSKLQHLRWYESR</sequence>
<evidence type="ECO:0000313" key="6">
    <source>
        <dbReference type="Proteomes" id="UP000280405"/>
    </source>
</evidence>
<feature type="domain" description="PilY1 beta-propeller" evidence="4">
    <location>
        <begin position="685"/>
        <end position="974"/>
    </location>
</feature>
<dbReference type="RefSeq" id="WP_120383972.1">
    <property type="nucleotide sequence ID" value="NZ_RAXT01000014.1"/>
</dbReference>
<comment type="caution">
    <text evidence="5">The sequence shown here is derived from an EMBL/GenBank/DDBJ whole genome shotgun (WGS) entry which is preliminary data.</text>
</comment>
<accession>A0A3A8ET88</accession>
<protein>
    <submittedName>
        <fullName evidence="5">Pilus assembly protein PilY</fullName>
    </submittedName>
</protein>
<evidence type="ECO:0000256" key="1">
    <source>
        <dbReference type="ARBA" id="ARBA00022723"/>
    </source>
</evidence>
<keyword evidence="1" id="KW-0479">Metal-binding</keyword>
<name>A0A3A8ET88_9GAMM</name>
<dbReference type="Gene3D" id="3.40.50.410">
    <property type="entry name" value="von Willebrand factor, type A domain"/>
    <property type="match status" value="1"/>
</dbReference>